<dbReference type="EMBL" id="BGPR01021341">
    <property type="protein sequence ID" value="GBN86527.1"/>
    <property type="molecule type" value="Genomic_DNA"/>
</dbReference>
<evidence type="ECO:0000256" key="1">
    <source>
        <dbReference type="SAM" id="MobiDB-lite"/>
    </source>
</evidence>
<dbReference type="Proteomes" id="UP000499080">
    <property type="component" value="Unassembled WGS sequence"/>
</dbReference>
<accession>A0A4Y2SEM8</accession>
<protein>
    <submittedName>
        <fullName evidence="2">Uncharacterized protein</fullName>
    </submittedName>
</protein>
<feature type="region of interest" description="Disordered" evidence="1">
    <location>
        <begin position="1"/>
        <end position="21"/>
    </location>
</feature>
<keyword evidence="3" id="KW-1185">Reference proteome</keyword>
<evidence type="ECO:0000313" key="2">
    <source>
        <dbReference type="EMBL" id="GBN86527.1"/>
    </source>
</evidence>
<reference evidence="2 3" key="1">
    <citation type="journal article" date="2019" name="Sci. Rep.">
        <title>Orb-weaving spider Araneus ventricosus genome elucidates the spidroin gene catalogue.</title>
        <authorList>
            <person name="Kono N."/>
            <person name="Nakamura H."/>
            <person name="Ohtoshi R."/>
            <person name="Moran D.A.P."/>
            <person name="Shinohara A."/>
            <person name="Yoshida Y."/>
            <person name="Fujiwara M."/>
            <person name="Mori M."/>
            <person name="Tomita M."/>
            <person name="Arakawa K."/>
        </authorList>
    </citation>
    <scope>NUCLEOTIDE SEQUENCE [LARGE SCALE GENOMIC DNA]</scope>
</reference>
<feature type="compositionally biased region" description="Basic and acidic residues" evidence="1">
    <location>
        <begin position="1"/>
        <end position="18"/>
    </location>
</feature>
<name>A0A4Y2SEM8_ARAVE</name>
<organism evidence="2 3">
    <name type="scientific">Araneus ventricosus</name>
    <name type="common">Orbweaver spider</name>
    <name type="synonym">Epeira ventricosa</name>
    <dbReference type="NCBI Taxonomy" id="182803"/>
    <lineage>
        <taxon>Eukaryota</taxon>
        <taxon>Metazoa</taxon>
        <taxon>Ecdysozoa</taxon>
        <taxon>Arthropoda</taxon>
        <taxon>Chelicerata</taxon>
        <taxon>Arachnida</taxon>
        <taxon>Araneae</taxon>
        <taxon>Araneomorphae</taxon>
        <taxon>Entelegynae</taxon>
        <taxon>Araneoidea</taxon>
        <taxon>Araneidae</taxon>
        <taxon>Araneus</taxon>
    </lineage>
</organism>
<dbReference type="AlphaFoldDB" id="A0A4Y2SEM8"/>
<feature type="non-terminal residue" evidence="2">
    <location>
        <position position="1"/>
    </location>
</feature>
<gene>
    <name evidence="2" type="ORF">AVEN_255383_1</name>
</gene>
<evidence type="ECO:0000313" key="3">
    <source>
        <dbReference type="Proteomes" id="UP000499080"/>
    </source>
</evidence>
<sequence>FGSREMLRTKGEKAKTEDPGLDCRILPTRETIHLVYDKLRSLQGT</sequence>
<proteinExistence type="predicted"/>
<comment type="caution">
    <text evidence="2">The sequence shown here is derived from an EMBL/GenBank/DDBJ whole genome shotgun (WGS) entry which is preliminary data.</text>
</comment>